<name>A0A1Y5HU10_OLEAN</name>
<comment type="caution">
    <text evidence="14">The sequence shown here is derived from an EMBL/GenBank/DDBJ whole genome shotgun (WGS) entry which is preliminary data.</text>
</comment>
<keyword evidence="4" id="KW-0645">Protease</keyword>
<keyword evidence="8" id="KW-0862">Zinc</keyword>
<sequence>MFANFAAKRHLTGPLRAVSPVAENDNEIDWKSASKAASSLTANKEDVLLSDNSLKLNAYFNKIFKEKAAPEKTTIKESIELVYVEAVSLLIPMVYIGSILAAFSGLIWLFVEPMLRHFNQGQILMGTAWTCLALVSFAILFLFMRPLFGGFRSYHGRTLQFEDAPALMELVEKLSEHLGVIPPKRIEINNETTVRVDAYAGINSIYRDEYKIILGAPLLMSLSLTQLVGLLAHELAHFQNKQQKIAFYLMHHVSEWLYFRATGQDKRHELLLKRMQKQKLSLNEFVELWVWQRIHLLQQNMFAGLFSLHRSLTAWKCREIELEADKRAVKVVGSQGFSSMIEKVRDVQGAQAKVSAQNHWAWKEGFLLDDYALAVAMEAKNNKVEKAHLLEKEVTRFCPSDKVRLEHAMALSCKGSLPARASASLLLEQAKEISCELTLLDYESSGIKDSHLVVVPSEKIRQLKNRQDKLEVITKRYFDGRAGTRILKFEPSCERDIAQFDIQTSIDFLRRNRVEDGRQQAISKNLFERIYKAYVIERLLLAKLPVEKYLGEEAGTRKDSGKYLLKMRKQYRSALLPIEALDQVFYQRAHEAMRVMGAKSRAEVTTAFQNLELFAQLRVQVVQLHEAFAPLNIIVNGLVQGVNAKALQAGAVEKQNVWTLVEELKRGMQERPIFVGLSRKKLHLVSYLDVKLGVMPNESVDMTIEDMASYTDELLRLLQFQYHKWQAQLALVMTRFEQSNKIEPINLLH</sequence>
<dbReference type="GO" id="GO:0046872">
    <property type="term" value="F:metal ion binding"/>
    <property type="evidence" value="ECO:0007669"/>
    <property type="project" value="UniProtKB-KW"/>
</dbReference>
<keyword evidence="6" id="KW-0479">Metal-binding</keyword>
<evidence type="ECO:0000256" key="5">
    <source>
        <dbReference type="ARBA" id="ARBA00022692"/>
    </source>
</evidence>
<feature type="transmembrane region" description="Helical" evidence="12">
    <location>
        <begin position="123"/>
        <end position="143"/>
    </location>
</feature>
<keyword evidence="9 12" id="KW-1133">Transmembrane helix</keyword>
<dbReference type="CDD" id="cd07328">
    <property type="entry name" value="M48_Ste24p_like"/>
    <property type="match status" value="1"/>
</dbReference>
<keyword evidence="11 12" id="KW-0472">Membrane</keyword>
<dbReference type="Pfam" id="PF01435">
    <property type="entry name" value="Peptidase_M48"/>
    <property type="match status" value="1"/>
</dbReference>
<dbReference type="Proteomes" id="UP000227088">
    <property type="component" value="Unassembled WGS sequence"/>
</dbReference>
<dbReference type="GO" id="GO:0004222">
    <property type="term" value="F:metalloendopeptidase activity"/>
    <property type="evidence" value="ECO:0007669"/>
    <property type="project" value="InterPro"/>
</dbReference>
<evidence type="ECO:0000256" key="4">
    <source>
        <dbReference type="ARBA" id="ARBA00022670"/>
    </source>
</evidence>
<dbReference type="GO" id="GO:0006508">
    <property type="term" value="P:proteolysis"/>
    <property type="evidence" value="ECO:0007669"/>
    <property type="project" value="UniProtKB-KW"/>
</dbReference>
<evidence type="ECO:0000256" key="7">
    <source>
        <dbReference type="ARBA" id="ARBA00022801"/>
    </source>
</evidence>
<evidence type="ECO:0000259" key="13">
    <source>
        <dbReference type="Pfam" id="PF01435"/>
    </source>
</evidence>
<evidence type="ECO:0000256" key="11">
    <source>
        <dbReference type="ARBA" id="ARBA00023136"/>
    </source>
</evidence>
<dbReference type="InterPro" id="IPR050083">
    <property type="entry name" value="HtpX_protease"/>
</dbReference>
<organism evidence="14 15">
    <name type="scientific">Oleispira antarctica</name>
    <dbReference type="NCBI Taxonomy" id="188908"/>
    <lineage>
        <taxon>Bacteria</taxon>
        <taxon>Pseudomonadati</taxon>
        <taxon>Pseudomonadota</taxon>
        <taxon>Gammaproteobacteria</taxon>
        <taxon>Oceanospirillales</taxon>
        <taxon>Oceanospirillaceae</taxon>
        <taxon>Oleispira</taxon>
    </lineage>
</organism>
<evidence type="ECO:0000256" key="8">
    <source>
        <dbReference type="ARBA" id="ARBA00022833"/>
    </source>
</evidence>
<protein>
    <recommendedName>
        <fullName evidence="13">Peptidase M48 domain-containing protein</fullName>
    </recommendedName>
</protein>
<keyword evidence="10" id="KW-0482">Metalloprotease</keyword>
<dbReference type="GO" id="GO:0005886">
    <property type="term" value="C:plasma membrane"/>
    <property type="evidence" value="ECO:0007669"/>
    <property type="project" value="UniProtKB-SubCell"/>
</dbReference>
<accession>A0A1Y5HU10</accession>
<comment type="cofactor">
    <cofactor evidence="1">
        <name>Zn(2+)</name>
        <dbReference type="ChEBI" id="CHEBI:29105"/>
    </cofactor>
</comment>
<dbReference type="AlphaFoldDB" id="A0A1Y5HU10"/>
<keyword evidence="5 12" id="KW-0812">Transmembrane</keyword>
<keyword evidence="3" id="KW-1003">Cell membrane</keyword>
<keyword evidence="7" id="KW-0378">Hydrolase</keyword>
<dbReference type="InterPro" id="IPR001915">
    <property type="entry name" value="Peptidase_M48"/>
</dbReference>
<evidence type="ECO:0000256" key="1">
    <source>
        <dbReference type="ARBA" id="ARBA00001947"/>
    </source>
</evidence>
<evidence type="ECO:0000256" key="12">
    <source>
        <dbReference type="SAM" id="Phobius"/>
    </source>
</evidence>
<proteinExistence type="predicted"/>
<feature type="domain" description="Peptidase M48" evidence="13">
    <location>
        <begin position="166"/>
        <end position="338"/>
    </location>
</feature>
<evidence type="ECO:0000256" key="9">
    <source>
        <dbReference type="ARBA" id="ARBA00022989"/>
    </source>
</evidence>
<evidence type="ECO:0000313" key="15">
    <source>
        <dbReference type="Proteomes" id="UP000227088"/>
    </source>
</evidence>
<reference evidence="15" key="1">
    <citation type="journal article" date="2017" name="Proc. Natl. Acad. Sci. U.S.A.">
        <title>Simulation of Deepwater Horizon oil plume reveals substrate specialization within a complex community of hydrocarbon degraders.</title>
        <authorList>
            <person name="Hu P."/>
            <person name="Dubinsky E.A."/>
            <person name="Probst A.J."/>
            <person name="Wang J."/>
            <person name="Sieber C.M.K."/>
            <person name="Tom L.M."/>
            <person name="Gardinali P."/>
            <person name="Banfield J.F."/>
            <person name="Atlas R.M."/>
            <person name="Andersen G.L."/>
        </authorList>
    </citation>
    <scope>NUCLEOTIDE SEQUENCE [LARGE SCALE GENOMIC DNA]</scope>
</reference>
<evidence type="ECO:0000256" key="10">
    <source>
        <dbReference type="ARBA" id="ARBA00023049"/>
    </source>
</evidence>
<evidence type="ECO:0000256" key="3">
    <source>
        <dbReference type="ARBA" id="ARBA00022475"/>
    </source>
</evidence>
<gene>
    <name evidence="14" type="ORF">A9R00_09790</name>
</gene>
<dbReference type="PANTHER" id="PTHR43221">
    <property type="entry name" value="PROTEASE HTPX"/>
    <property type="match status" value="1"/>
</dbReference>
<dbReference type="EMBL" id="MABE01000566">
    <property type="protein sequence ID" value="OUS39354.1"/>
    <property type="molecule type" value="Genomic_DNA"/>
</dbReference>
<feature type="transmembrane region" description="Helical" evidence="12">
    <location>
        <begin position="82"/>
        <end position="111"/>
    </location>
</feature>
<dbReference type="Gene3D" id="3.30.2010.10">
    <property type="entry name" value="Metalloproteases ('zincins'), catalytic domain"/>
    <property type="match status" value="1"/>
</dbReference>
<dbReference type="PANTHER" id="PTHR43221:SF1">
    <property type="entry name" value="PROTEASE HTPX"/>
    <property type="match status" value="1"/>
</dbReference>
<comment type="subcellular location">
    <subcellularLocation>
        <location evidence="2">Cell membrane</location>
        <topology evidence="2">Multi-pass membrane protein</topology>
    </subcellularLocation>
</comment>
<evidence type="ECO:0000256" key="2">
    <source>
        <dbReference type="ARBA" id="ARBA00004651"/>
    </source>
</evidence>
<evidence type="ECO:0000313" key="14">
    <source>
        <dbReference type="EMBL" id="OUS39354.1"/>
    </source>
</evidence>
<evidence type="ECO:0000256" key="6">
    <source>
        <dbReference type="ARBA" id="ARBA00022723"/>
    </source>
</evidence>